<protein>
    <submittedName>
        <fullName evidence="1">Uncharacterized protein</fullName>
    </submittedName>
</protein>
<evidence type="ECO:0000313" key="1">
    <source>
        <dbReference type="EMBL" id="KAK8533073.1"/>
    </source>
</evidence>
<evidence type="ECO:0000313" key="2">
    <source>
        <dbReference type="Proteomes" id="UP001472677"/>
    </source>
</evidence>
<organism evidence="1 2">
    <name type="scientific">Hibiscus sabdariffa</name>
    <name type="common">roselle</name>
    <dbReference type="NCBI Taxonomy" id="183260"/>
    <lineage>
        <taxon>Eukaryota</taxon>
        <taxon>Viridiplantae</taxon>
        <taxon>Streptophyta</taxon>
        <taxon>Embryophyta</taxon>
        <taxon>Tracheophyta</taxon>
        <taxon>Spermatophyta</taxon>
        <taxon>Magnoliopsida</taxon>
        <taxon>eudicotyledons</taxon>
        <taxon>Gunneridae</taxon>
        <taxon>Pentapetalae</taxon>
        <taxon>rosids</taxon>
        <taxon>malvids</taxon>
        <taxon>Malvales</taxon>
        <taxon>Malvaceae</taxon>
        <taxon>Malvoideae</taxon>
        <taxon>Hibiscus</taxon>
    </lineage>
</organism>
<proteinExistence type="predicted"/>
<name>A0ABR2D9X7_9ROSI</name>
<keyword evidence="2" id="KW-1185">Reference proteome</keyword>
<dbReference type="Proteomes" id="UP001472677">
    <property type="component" value="Unassembled WGS sequence"/>
</dbReference>
<reference evidence="1 2" key="1">
    <citation type="journal article" date="2024" name="G3 (Bethesda)">
        <title>Genome assembly of Hibiscus sabdariffa L. provides insights into metabolisms of medicinal natural products.</title>
        <authorList>
            <person name="Kim T."/>
        </authorList>
    </citation>
    <scope>NUCLEOTIDE SEQUENCE [LARGE SCALE GENOMIC DNA]</scope>
    <source>
        <strain evidence="1">TK-2024</strain>
        <tissue evidence="1">Old leaves</tissue>
    </source>
</reference>
<gene>
    <name evidence="1" type="ORF">V6N12_076354</name>
</gene>
<accession>A0ABR2D9X7</accession>
<dbReference type="EMBL" id="JBBPBM010000033">
    <property type="protein sequence ID" value="KAK8533073.1"/>
    <property type="molecule type" value="Genomic_DNA"/>
</dbReference>
<sequence length="70" mass="8018">MIRRLCETMWLPETGSRRKLLNVRGAWAPAKDVYKPIAEQGGGQRIEERELGIPPPLCFKSSTRRRLALL</sequence>
<comment type="caution">
    <text evidence="1">The sequence shown here is derived from an EMBL/GenBank/DDBJ whole genome shotgun (WGS) entry which is preliminary data.</text>
</comment>